<dbReference type="STRING" id="602072.A0A1R3R7W7"/>
<keyword evidence="4" id="KW-1185">Reference proteome</keyword>
<feature type="compositionally biased region" description="Basic and acidic residues" evidence="2">
    <location>
        <begin position="106"/>
        <end position="118"/>
    </location>
</feature>
<feature type="region of interest" description="Disordered" evidence="2">
    <location>
        <begin position="60"/>
        <end position="185"/>
    </location>
</feature>
<dbReference type="GO" id="GO:0045053">
    <property type="term" value="P:protein retention in Golgi apparatus"/>
    <property type="evidence" value="ECO:0007669"/>
    <property type="project" value="TreeGrafter"/>
</dbReference>
<reference evidence="4" key="1">
    <citation type="journal article" date="2017" name="Genome Biol.">
        <title>Comparative genomics reveals high biological diversity and specific adaptations in the industrially and medically important fungal genus Aspergillus.</title>
        <authorList>
            <person name="de Vries R.P."/>
            <person name="Riley R."/>
            <person name="Wiebenga A."/>
            <person name="Aguilar-Osorio G."/>
            <person name="Amillis S."/>
            <person name="Uchima C.A."/>
            <person name="Anderluh G."/>
            <person name="Asadollahi M."/>
            <person name="Askin M."/>
            <person name="Barry K."/>
            <person name="Battaglia E."/>
            <person name="Bayram O."/>
            <person name="Benocci T."/>
            <person name="Braus-Stromeyer S.A."/>
            <person name="Caldana C."/>
            <person name="Canovas D."/>
            <person name="Cerqueira G.C."/>
            <person name="Chen F."/>
            <person name="Chen W."/>
            <person name="Choi C."/>
            <person name="Clum A."/>
            <person name="Dos Santos R.A."/>
            <person name="Damasio A.R."/>
            <person name="Diallinas G."/>
            <person name="Emri T."/>
            <person name="Fekete E."/>
            <person name="Flipphi M."/>
            <person name="Freyberg S."/>
            <person name="Gallo A."/>
            <person name="Gournas C."/>
            <person name="Habgood R."/>
            <person name="Hainaut M."/>
            <person name="Harispe M.L."/>
            <person name="Henrissat B."/>
            <person name="Hilden K.S."/>
            <person name="Hope R."/>
            <person name="Hossain A."/>
            <person name="Karabika E."/>
            <person name="Karaffa L."/>
            <person name="Karanyi Z."/>
            <person name="Krasevec N."/>
            <person name="Kuo A."/>
            <person name="Kusch H."/>
            <person name="LaButti K."/>
            <person name="Lagendijk E.L."/>
            <person name="Lapidus A."/>
            <person name="Levasseur A."/>
            <person name="Lindquist E."/>
            <person name="Lipzen A."/>
            <person name="Logrieco A.F."/>
            <person name="MacCabe A."/>
            <person name="Maekelae M.R."/>
            <person name="Malavazi I."/>
            <person name="Melin P."/>
            <person name="Meyer V."/>
            <person name="Mielnichuk N."/>
            <person name="Miskei M."/>
            <person name="Molnar A.P."/>
            <person name="Mule G."/>
            <person name="Ngan C.Y."/>
            <person name="Orejas M."/>
            <person name="Orosz E."/>
            <person name="Ouedraogo J.P."/>
            <person name="Overkamp K.M."/>
            <person name="Park H.-S."/>
            <person name="Perrone G."/>
            <person name="Piumi F."/>
            <person name="Punt P.J."/>
            <person name="Ram A.F."/>
            <person name="Ramon A."/>
            <person name="Rauscher S."/>
            <person name="Record E."/>
            <person name="Riano-Pachon D.M."/>
            <person name="Robert V."/>
            <person name="Roehrig J."/>
            <person name="Ruller R."/>
            <person name="Salamov A."/>
            <person name="Salih N.S."/>
            <person name="Samson R.A."/>
            <person name="Sandor E."/>
            <person name="Sanguinetti M."/>
            <person name="Schuetze T."/>
            <person name="Sepcic K."/>
            <person name="Shelest E."/>
            <person name="Sherlock G."/>
            <person name="Sophianopoulou V."/>
            <person name="Squina F.M."/>
            <person name="Sun H."/>
            <person name="Susca A."/>
            <person name="Todd R.B."/>
            <person name="Tsang A."/>
            <person name="Unkles S.E."/>
            <person name="van de Wiele N."/>
            <person name="van Rossen-Uffink D."/>
            <person name="Oliveira J.V."/>
            <person name="Vesth T.C."/>
            <person name="Visser J."/>
            <person name="Yu J.-H."/>
            <person name="Zhou M."/>
            <person name="Andersen M.R."/>
            <person name="Archer D.B."/>
            <person name="Baker S.E."/>
            <person name="Benoit I."/>
            <person name="Brakhage A.A."/>
            <person name="Braus G.H."/>
            <person name="Fischer R."/>
            <person name="Frisvad J.C."/>
            <person name="Goldman G.H."/>
            <person name="Houbraken J."/>
            <person name="Oakley B."/>
            <person name="Pocsi I."/>
            <person name="Scazzocchio C."/>
            <person name="Seiboth B."/>
            <person name="vanKuyk P.A."/>
            <person name="Wortman J."/>
            <person name="Dyer P.S."/>
            <person name="Grigoriev I.V."/>
        </authorList>
    </citation>
    <scope>NUCLEOTIDE SEQUENCE [LARGE SCALE GENOMIC DNA]</scope>
    <source>
        <strain evidence="4">ITEM 5010</strain>
    </source>
</reference>
<evidence type="ECO:0000313" key="3">
    <source>
        <dbReference type="EMBL" id="OOF90553.1"/>
    </source>
</evidence>
<proteinExistence type="inferred from homology"/>
<organism evidence="3 4">
    <name type="scientific">Aspergillus carbonarius (strain ITEM 5010)</name>
    <dbReference type="NCBI Taxonomy" id="602072"/>
    <lineage>
        <taxon>Eukaryota</taxon>
        <taxon>Fungi</taxon>
        <taxon>Dikarya</taxon>
        <taxon>Ascomycota</taxon>
        <taxon>Pezizomycotina</taxon>
        <taxon>Eurotiomycetes</taxon>
        <taxon>Eurotiomycetidae</taxon>
        <taxon>Eurotiales</taxon>
        <taxon>Aspergillaceae</taxon>
        <taxon>Aspergillus</taxon>
        <taxon>Aspergillus subgen. Circumdati</taxon>
    </lineage>
</organism>
<dbReference type="VEuPathDB" id="FungiDB:ASPCADRAFT_211958"/>
<protein>
    <submittedName>
        <fullName evidence="3">Uncharacterized protein</fullName>
    </submittedName>
</protein>
<gene>
    <name evidence="3" type="ORF">ASPCADRAFT_211958</name>
</gene>
<sequence length="385" mass="42193">MWSCTYRSREYDTNRDPRGPLTAGAEVLYGIISGFVSGIADAPSGMAGMFSTTHERRLHHKHDWKKARPPPCFDEPSLRHHRRTKSSLDSGVGPDEIPNNHRRPGQGHEGRYEADSSRDPSTSNDNSRESTESDEAYHSAEEDLDHDVSDDASDHTDGEGSPESSSRTSSSDTLDDPDGTGAELDLERTITRLRTREMSHTKEILAETSYHSARAAKHILDWALMLPTDLTLSLSKGFHNAPKLYHDRLVENTPKVLGFRSGFRAAGTEFTHGFYNGITGLVTQPAVGLERSGSKGLLKGIGKGIGGVLLKPTAGIWGLAGYPLDGIHKSLRNSLSKSKTRDILASRMRQGIEEMCAATTQERSAVIEKWHELQRAGLGHAGEES</sequence>
<dbReference type="OrthoDB" id="4526510at2759"/>
<feature type="region of interest" description="Disordered" evidence="2">
    <location>
        <begin position="1"/>
        <end position="21"/>
    </location>
</feature>
<dbReference type="PANTHER" id="PTHR16166:SF93">
    <property type="entry name" value="INTERMEMBRANE LIPID TRANSFER PROTEIN VPS13"/>
    <property type="match status" value="1"/>
</dbReference>
<dbReference type="PANTHER" id="PTHR16166">
    <property type="entry name" value="VACUOLAR PROTEIN SORTING-ASSOCIATED PROTEIN VPS13"/>
    <property type="match status" value="1"/>
</dbReference>
<evidence type="ECO:0000256" key="2">
    <source>
        <dbReference type="SAM" id="MobiDB-lite"/>
    </source>
</evidence>
<accession>A0A1R3R7W7</accession>
<dbReference type="AlphaFoldDB" id="A0A1R3R7W7"/>
<name>A0A1R3R7W7_ASPC5</name>
<dbReference type="EMBL" id="KV907517">
    <property type="protein sequence ID" value="OOF90553.1"/>
    <property type="molecule type" value="Genomic_DNA"/>
</dbReference>
<feature type="compositionally biased region" description="Low complexity" evidence="2">
    <location>
        <begin position="159"/>
        <end position="172"/>
    </location>
</feature>
<feature type="compositionally biased region" description="Basic and acidic residues" evidence="2">
    <location>
        <begin position="126"/>
        <end position="158"/>
    </location>
</feature>
<comment type="similarity">
    <text evidence="1">Belongs to the VPS13 family.</text>
</comment>
<evidence type="ECO:0000256" key="1">
    <source>
        <dbReference type="ARBA" id="ARBA00006545"/>
    </source>
</evidence>
<feature type="compositionally biased region" description="Basic and acidic residues" evidence="2">
    <location>
        <begin position="7"/>
        <end position="18"/>
    </location>
</feature>
<dbReference type="InterPro" id="IPR026847">
    <property type="entry name" value="VPS13"/>
</dbReference>
<dbReference type="Proteomes" id="UP000188318">
    <property type="component" value="Unassembled WGS sequence"/>
</dbReference>
<dbReference type="GO" id="GO:0006623">
    <property type="term" value="P:protein targeting to vacuole"/>
    <property type="evidence" value="ECO:0007669"/>
    <property type="project" value="TreeGrafter"/>
</dbReference>
<evidence type="ECO:0000313" key="4">
    <source>
        <dbReference type="Proteomes" id="UP000188318"/>
    </source>
</evidence>